<evidence type="ECO:0000313" key="2">
    <source>
        <dbReference type="Proteomes" id="UP000276133"/>
    </source>
</evidence>
<evidence type="ECO:0000313" key="1">
    <source>
        <dbReference type="EMBL" id="RNA10848.1"/>
    </source>
</evidence>
<dbReference type="InterPro" id="IPR036691">
    <property type="entry name" value="Endo/exonu/phosph_ase_sf"/>
</dbReference>
<protein>
    <recommendedName>
        <fullName evidence="3">RNA-directed DNA polymerase from mobile element jockey-like</fullName>
    </recommendedName>
</protein>
<accession>A0A3M7QIR3</accession>
<comment type="caution">
    <text evidence="1">The sequence shown here is derived from an EMBL/GenBank/DDBJ whole genome shotgun (WGS) entry which is preliminary data.</text>
</comment>
<dbReference type="SUPFAM" id="SSF56219">
    <property type="entry name" value="DNase I-like"/>
    <property type="match status" value="1"/>
</dbReference>
<gene>
    <name evidence="1" type="ORF">BpHYR1_014621</name>
</gene>
<dbReference type="EMBL" id="REGN01006100">
    <property type="protein sequence ID" value="RNA10848.1"/>
    <property type="molecule type" value="Genomic_DNA"/>
</dbReference>
<organism evidence="1 2">
    <name type="scientific">Brachionus plicatilis</name>
    <name type="common">Marine rotifer</name>
    <name type="synonym">Brachionus muelleri</name>
    <dbReference type="NCBI Taxonomy" id="10195"/>
    <lineage>
        <taxon>Eukaryota</taxon>
        <taxon>Metazoa</taxon>
        <taxon>Spiralia</taxon>
        <taxon>Gnathifera</taxon>
        <taxon>Rotifera</taxon>
        <taxon>Eurotatoria</taxon>
        <taxon>Monogononta</taxon>
        <taxon>Pseudotrocha</taxon>
        <taxon>Ploima</taxon>
        <taxon>Brachionidae</taxon>
        <taxon>Brachionus</taxon>
    </lineage>
</organism>
<reference evidence="1 2" key="1">
    <citation type="journal article" date="2018" name="Sci. Rep.">
        <title>Genomic signatures of local adaptation to the degree of environmental predictability in rotifers.</title>
        <authorList>
            <person name="Franch-Gras L."/>
            <person name="Hahn C."/>
            <person name="Garcia-Roger E.M."/>
            <person name="Carmona M.J."/>
            <person name="Serra M."/>
            <person name="Gomez A."/>
        </authorList>
    </citation>
    <scope>NUCLEOTIDE SEQUENCE [LARGE SCALE GENOMIC DNA]</scope>
    <source>
        <strain evidence="1">HYR1</strain>
    </source>
</reference>
<evidence type="ECO:0008006" key="3">
    <source>
        <dbReference type="Google" id="ProtNLM"/>
    </source>
</evidence>
<dbReference type="OrthoDB" id="7487383at2759"/>
<dbReference type="Proteomes" id="UP000276133">
    <property type="component" value="Unassembled WGS sequence"/>
</dbReference>
<dbReference type="AlphaFoldDB" id="A0A3M7QIR3"/>
<sequence>MQYNNNIRIAHLNCHSINNKFTLIIDINNEGIDILCLNETFLKNASNLDKLQHYNFIRNDRSYSNRGGIGI</sequence>
<proteinExistence type="predicted"/>
<dbReference type="Gene3D" id="3.60.10.10">
    <property type="entry name" value="Endonuclease/exonuclease/phosphatase"/>
    <property type="match status" value="1"/>
</dbReference>
<keyword evidence="2" id="KW-1185">Reference proteome</keyword>
<name>A0A3M7QIR3_BRAPC</name>